<gene>
    <name evidence="1" type="ORF">RY67_1309</name>
</gene>
<evidence type="ECO:0000313" key="1">
    <source>
        <dbReference type="EMBL" id="ALE09330.1"/>
    </source>
</evidence>
<proteinExistence type="predicted"/>
<evidence type="ECO:0000313" key="2">
    <source>
        <dbReference type="Proteomes" id="UP000067206"/>
    </source>
</evidence>
<reference evidence="1 2" key="1">
    <citation type="submission" date="2014-12" db="EMBL/GenBank/DDBJ databases">
        <title>Complete genome sequence of Bifidobacterium longum subsp. infantis BT1.</title>
        <authorList>
            <person name="Kim J.F."/>
            <person name="Kwak M.-J."/>
        </authorList>
    </citation>
    <scope>NUCLEOTIDE SEQUENCE [LARGE SCALE GENOMIC DNA]</scope>
    <source>
        <strain evidence="1 2">BT1</strain>
    </source>
</reference>
<dbReference type="Proteomes" id="UP000067206">
    <property type="component" value="Chromosome"/>
</dbReference>
<protein>
    <submittedName>
        <fullName evidence="1">Uncharacterized protein</fullName>
    </submittedName>
</protein>
<organism evidence="1 2">
    <name type="scientific">Bifidobacterium longum subsp. infantis</name>
    <dbReference type="NCBI Taxonomy" id="1682"/>
    <lineage>
        <taxon>Bacteria</taxon>
        <taxon>Bacillati</taxon>
        <taxon>Actinomycetota</taxon>
        <taxon>Actinomycetes</taxon>
        <taxon>Bifidobacteriales</taxon>
        <taxon>Bifidobacteriaceae</taxon>
        <taxon>Bifidobacterium</taxon>
    </lineage>
</organism>
<sequence length="49" mass="5506">MKRTRATGKCGYCDAVEILRMWISFGYPQQSAILRLGRMALDAINAEAE</sequence>
<dbReference type="AlphaFoldDB" id="A0A0M4LUG4"/>
<name>A0A0M4LUG4_BIFLI</name>
<dbReference type="EMBL" id="CP010411">
    <property type="protein sequence ID" value="ALE09330.1"/>
    <property type="molecule type" value="Genomic_DNA"/>
</dbReference>
<accession>A0A0M4LUG4</accession>
<dbReference type="PATRIC" id="fig|1682.24.peg.1270"/>